<reference evidence="1" key="1">
    <citation type="submission" date="2019-02" db="EMBL/GenBank/DDBJ databases">
        <authorList>
            <person name="Gruber-Vodicka R. H."/>
            <person name="Seah K. B. B."/>
        </authorList>
    </citation>
    <scope>NUCLEOTIDE SEQUENCE</scope>
    <source>
        <strain evidence="1">BECK_BZ165</strain>
    </source>
</reference>
<proteinExistence type="predicted"/>
<dbReference type="EMBL" id="CAADFA010000521">
    <property type="protein sequence ID" value="VFJ69412.1"/>
    <property type="molecule type" value="Genomic_DNA"/>
</dbReference>
<protein>
    <submittedName>
        <fullName evidence="1">Uncharacterized protein</fullName>
    </submittedName>
</protein>
<name>A0A450TNN0_9GAMM</name>
<dbReference type="AlphaFoldDB" id="A0A450TNN0"/>
<gene>
    <name evidence="1" type="ORF">BECKFM1743C_GA0114222_105211</name>
</gene>
<evidence type="ECO:0000313" key="1">
    <source>
        <dbReference type="EMBL" id="VFJ69412.1"/>
    </source>
</evidence>
<accession>A0A450TNN0</accession>
<sequence length="83" mass="9701">MALFDMIDAVRPGGLTSILPASPADYTEPLYTTIRPFLVFCVRFSCSHFHKVLVRYRYRYRYSLSIFNPASAFFDSDSESRYR</sequence>
<organism evidence="1">
    <name type="scientific">Candidatus Kentrum sp. FM</name>
    <dbReference type="NCBI Taxonomy" id="2126340"/>
    <lineage>
        <taxon>Bacteria</taxon>
        <taxon>Pseudomonadati</taxon>
        <taxon>Pseudomonadota</taxon>
        <taxon>Gammaproteobacteria</taxon>
        <taxon>Candidatus Kentrum</taxon>
    </lineage>
</organism>